<protein>
    <submittedName>
        <fullName evidence="1">Sporulation protein YunB</fullName>
    </submittedName>
</protein>
<proteinExistence type="predicted"/>
<name>A0ABW0LM13_9BACI</name>
<dbReference type="Pfam" id="PF09560">
    <property type="entry name" value="Spore_YunB"/>
    <property type="match status" value="1"/>
</dbReference>
<dbReference type="RefSeq" id="WP_144928457.1">
    <property type="nucleotide sequence ID" value="NZ_JBHSMC010000043.1"/>
</dbReference>
<dbReference type="Proteomes" id="UP001596147">
    <property type="component" value="Unassembled WGS sequence"/>
</dbReference>
<accession>A0ABW0LM13</accession>
<organism evidence="1 2">
    <name type="scientific">Lederbergia graminis</name>
    <dbReference type="NCBI Taxonomy" id="735518"/>
    <lineage>
        <taxon>Bacteria</taxon>
        <taxon>Bacillati</taxon>
        <taxon>Bacillota</taxon>
        <taxon>Bacilli</taxon>
        <taxon>Bacillales</taxon>
        <taxon>Bacillaceae</taxon>
        <taxon>Lederbergia</taxon>
    </lineage>
</organism>
<dbReference type="NCBIfam" id="TIGR02832">
    <property type="entry name" value="spo_yunB"/>
    <property type="match status" value="1"/>
</dbReference>
<dbReference type="PIRSF" id="PIRSF021383">
    <property type="entry name" value="YunB"/>
    <property type="match status" value="1"/>
</dbReference>
<dbReference type="InterPro" id="IPR014197">
    <property type="entry name" value="Sporulation_prot_YunB"/>
</dbReference>
<sequence>MAVFRARKIRRGPLPFRYVLLLTFVFFIFSTALGLWIVNKGMKPTLQSYAESTTKKIAPMVIDKAVADVVPNVKDIREIAEIVPNGSGGSAVIFKTDIINKAQSDLAKAIQQNIKYAETGDLATLETDSAIKFDYDKTSKEEGIVYSFPLGQATNNALLGNLGPRIPIKFTAIGNVRTNVKPVVEYHPINNAFITVMIEIEVNIEIIIPFASDIATVHQKVPIAIGYFPGEVPQFYNGNTSLSPSIQLPTDSTP</sequence>
<dbReference type="EMBL" id="JBHSMC010000043">
    <property type="protein sequence ID" value="MFC5466918.1"/>
    <property type="molecule type" value="Genomic_DNA"/>
</dbReference>
<gene>
    <name evidence="1" type="primary">yunB</name>
    <name evidence="1" type="ORF">ACFPM4_19515</name>
</gene>
<keyword evidence="2" id="KW-1185">Reference proteome</keyword>
<evidence type="ECO:0000313" key="1">
    <source>
        <dbReference type="EMBL" id="MFC5466918.1"/>
    </source>
</evidence>
<reference evidence="2" key="1">
    <citation type="journal article" date="2019" name="Int. J. Syst. Evol. Microbiol.">
        <title>The Global Catalogue of Microorganisms (GCM) 10K type strain sequencing project: providing services to taxonomists for standard genome sequencing and annotation.</title>
        <authorList>
            <consortium name="The Broad Institute Genomics Platform"/>
            <consortium name="The Broad Institute Genome Sequencing Center for Infectious Disease"/>
            <person name="Wu L."/>
            <person name="Ma J."/>
        </authorList>
    </citation>
    <scope>NUCLEOTIDE SEQUENCE [LARGE SCALE GENOMIC DNA]</scope>
    <source>
        <strain evidence="2">CGMCC 1.12237</strain>
    </source>
</reference>
<comment type="caution">
    <text evidence="1">The sequence shown here is derived from an EMBL/GenBank/DDBJ whole genome shotgun (WGS) entry which is preliminary data.</text>
</comment>
<evidence type="ECO:0000313" key="2">
    <source>
        <dbReference type="Proteomes" id="UP001596147"/>
    </source>
</evidence>